<proteinExistence type="predicted"/>
<organism evidence="2 3">
    <name type="scientific">Gossypium trilobum</name>
    <dbReference type="NCBI Taxonomy" id="34281"/>
    <lineage>
        <taxon>Eukaryota</taxon>
        <taxon>Viridiplantae</taxon>
        <taxon>Streptophyta</taxon>
        <taxon>Embryophyta</taxon>
        <taxon>Tracheophyta</taxon>
        <taxon>Spermatophyta</taxon>
        <taxon>Magnoliopsida</taxon>
        <taxon>eudicotyledons</taxon>
        <taxon>Gunneridae</taxon>
        <taxon>Pentapetalae</taxon>
        <taxon>rosids</taxon>
        <taxon>malvids</taxon>
        <taxon>Malvales</taxon>
        <taxon>Malvaceae</taxon>
        <taxon>Malvoideae</taxon>
        <taxon>Gossypium</taxon>
    </lineage>
</organism>
<dbReference type="InterPro" id="IPR001611">
    <property type="entry name" value="Leu-rich_rpt"/>
</dbReference>
<dbReference type="EMBL" id="JABEZW010000003">
    <property type="protein sequence ID" value="MBA0762189.1"/>
    <property type="molecule type" value="Genomic_DNA"/>
</dbReference>
<gene>
    <name evidence="2" type="ORF">Gotri_024731</name>
</gene>
<keyword evidence="1" id="KW-0732">Signal</keyword>
<dbReference type="SUPFAM" id="SSF52058">
    <property type="entry name" value="L domain-like"/>
    <property type="match status" value="1"/>
</dbReference>
<dbReference type="PANTHER" id="PTHR47988">
    <property type="entry name" value="SOMATIC EMBRYOGENESIS RECEPTOR KINASE 1"/>
    <property type="match status" value="1"/>
</dbReference>
<dbReference type="InterPro" id="IPR032675">
    <property type="entry name" value="LRR_dom_sf"/>
</dbReference>
<name>A0A7J9DN73_9ROSI</name>
<dbReference type="Gene3D" id="3.80.10.10">
    <property type="entry name" value="Ribonuclease Inhibitor"/>
    <property type="match status" value="1"/>
</dbReference>
<dbReference type="AlphaFoldDB" id="A0A7J9DN73"/>
<evidence type="ECO:0000313" key="3">
    <source>
        <dbReference type="Proteomes" id="UP000593568"/>
    </source>
</evidence>
<reference evidence="2 3" key="1">
    <citation type="journal article" date="2019" name="Genome Biol. Evol.">
        <title>Insights into the evolution of the New World diploid cottons (Gossypium, subgenus Houzingenia) based on genome sequencing.</title>
        <authorList>
            <person name="Grover C.E."/>
            <person name="Arick M.A. 2nd"/>
            <person name="Thrash A."/>
            <person name="Conover J.L."/>
            <person name="Sanders W.S."/>
            <person name="Peterson D.G."/>
            <person name="Frelichowski J.E."/>
            <person name="Scheffler J.A."/>
            <person name="Scheffler B.E."/>
            <person name="Wendel J.F."/>
        </authorList>
    </citation>
    <scope>NUCLEOTIDE SEQUENCE [LARGE SCALE GENOMIC DNA]</scope>
    <source>
        <strain evidence="2">8</strain>
        <tissue evidence="2">Leaf</tissue>
    </source>
</reference>
<comment type="caution">
    <text evidence="2">The sequence shown here is derived from an EMBL/GenBank/DDBJ whole genome shotgun (WGS) entry which is preliminary data.</text>
</comment>
<accession>A0A7J9DN73</accession>
<protein>
    <submittedName>
        <fullName evidence="2">Uncharacterized protein</fullName>
    </submittedName>
</protein>
<feature type="non-terminal residue" evidence="2">
    <location>
        <position position="1"/>
    </location>
</feature>
<dbReference type="Pfam" id="PF00560">
    <property type="entry name" value="LRR_1"/>
    <property type="match status" value="2"/>
</dbReference>
<evidence type="ECO:0000313" key="2">
    <source>
        <dbReference type="EMBL" id="MBA0762189.1"/>
    </source>
</evidence>
<keyword evidence="3" id="KW-1185">Reference proteome</keyword>
<evidence type="ECO:0000256" key="1">
    <source>
        <dbReference type="ARBA" id="ARBA00022729"/>
    </source>
</evidence>
<sequence length="80" mass="8703">MLQASEFGFSSKSIQWADSGKYSTTLTNAPKLENLVLWGNKFSGNITSSISNASMLKNLALEDNLFSGPIPKTLGNLRHL</sequence>
<dbReference type="Proteomes" id="UP000593568">
    <property type="component" value="Unassembled WGS sequence"/>
</dbReference>